<dbReference type="Proteomes" id="UP000693970">
    <property type="component" value="Unassembled WGS sequence"/>
</dbReference>
<name>A0A9K3LZM2_9STRA</name>
<sequence>MSRKTKGQRPTVFDEEQDPPAQTASTDDEQLLSDILKKALGLKEANGPVASALEKYGVTSIDTLLGLDYDDIKHMTFDAPDGFGDDGITPKFTSLELPRGHQSLLIHLNTFILHEYEDNGNDIRGDWTLFDADAFKKYRGSPAALTRYQQFKGTHVGPPQPGPTQLNQLPPSSGSIQQNSDPATKALQDWKRGVKRDPTIFHDLSSDSLWESWNRSFTSTIGIQMLGHVLKHTHTPESGTTEAAIFSNEQGYVYNVLNHVVQTDRG</sequence>
<gene>
    <name evidence="2" type="ORF">IV203_019355</name>
</gene>
<accession>A0A9K3LZM2</accession>
<reference evidence="2" key="2">
    <citation type="submission" date="2021-04" db="EMBL/GenBank/DDBJ databases">
        <authorList>
            <person name="Podell S."/>
        </authorList>
    </citation>
    <scope>NUCLEOTIDE SEQUENCE</scope>
    <source>
        <strain evidence="2">Hildebrandi</strain>
    </source>
</reference>
<evidence type="ECO:0000313" key="3">
    <source>
        <dbReference type="Proteomes" id="UP000693970"/>
    </source>
</evidence>
<dbReference type="AlphaFoldDB" id="A0A9K3LZM2"/>
<keyword evidence="3" id="KW-1185">Reference proteome</keyword>
<dbReference type="EMBL" id="JAGRRH010000004">
    <property type="protein sequence ID" value="KAG7370785.1"/>
    <property type="molecule type" value="Genomic_DNA"/>
</dbReference>
<evidence type="ECO:0000313" key="2">
    <source>
        <dbReference type="EMBL" id="KAG7370785.1"/>
    </source>
</evidence>
<feature type="compositionally biased region" description="Polar residues" evidence="1">
    <location>
        <begin position="163"/>
        <end position="182"/>
    </location>
</feature>
<feature type="region of interest" description="Disordered" evidence="1">
    <location>
        <begin position="1"/>
        <end position="29"/>
    </location>
</feature>
<comment type="caution">
    <text evidence="2">The sequence shown here is derived from an EMBL/GenBank/DDBJ whole genome shotgun (WGS) entry which is preliminary data.</text>
</comment>
<feature type="region of interest" description="Disordered" evidence="1">
    <location>
        <begin position="152"/>
        <end position="187"/>
    </location>
</feature>
<reference evidence="2" key="1">
    <citation type="journal article" date="2021" name="Sci. Rep.">
        <title>Diploid genomic architecture of Nitzschia inconspicua, an elite biomass production diatom.</title>
        <authorList>
            <person name="Oliver A."/>
            <person name="Podell S."/>
            <person name="Pinowska A."/>
            <person name="Traller J.C."/>
            <person name="Smith S.R."/>
            <person name="McClure R."/>
            <person name="Beliaev A."/>
            <person name="Bohutskyi P."/>
            <person name="Hill E.A."/>
            <person name="Rabines A."/>
            <person name="Zheng H."/>
            <person name="Allen L.Z."/>
            <person name="Kuo A."/>
            <person name="Grigoriev I.V."/>
            <person name="Allen A.E."/>
            <person name="Hazlebeck D."/>
            <person name="Allen E.E."/>
        </authorList>
    </citation>
    <scope>NUCLEOTIDE SEQUENCE</scope>
    <source>
        <strain evidence="2">Hildebrandi</strain>
    </source>
</reference>
<organism evidence="2 3">
    <name type="scientific">Nitzschia inconspicua</name>
    <dbReference type="NCBI Taxonomy" id="303405"/>
    <lineage>
        <taxon>Eukaryota</taxon>
        <taxon>Sar</taxon>
        <taxon>Stramenopiles</taxon>
        <taxon>Ochrophyta</taxon>
        <taxon>Bacillariophyta</taxon>
        <taxon>Bacillariophyceae</taxon>
        <taxon>Bacillariophycidae</taxon>
        <taxon>Bacillariales</taxon>
        <taxon>Bacillariaceae</taxon>
        <taxon>Nitzschia</taxon>
    </lineage>
</organism>
<protein>
    <submittedName>
        <fullName evidence="2">Uncharacterized protein</fullName>
    </submittedName>
</protein>
<evidence type="ECO:0000256" key="1">
    <source>
        <dbReference type="SAM" id="MobiDB-lite"/>
    </source>
</evidence>
<proteinExistence type="predicted"/>